<dbReference type="InterPro" id="IPR036046">
    <property type="entry name" value="Acylphosphatase-like_dom_sf"/>
</dbReference>
<evidence type="ECO:0000259" key="6">
    <source>
        <dbReference type="PROSITE" id="PS51160"/>
    </source>
</evidence>
<dbReference type="SUPFAM" id="SSF54975">
    <property type="entry name" value="Acylphosphatase/BLUF domain-like"/>
    <property type="match status" value="1"/>
</dbReference>
<dbReference type="Gene3D" id="3.30.70.100">
    <property type="match status" value="1"/>
</dbReference>
<dbReference type="AlphaFoldDB" id="A0A6L7G1I1"/>
<dbReference type="InterPro" id="IPR017968">
    <property type="entry name" value="Acylphosphatase_CS"/>
</dbReference>
<evidence type="ECO:0000313" key="7">
    <source>
        <dbReference type="EMBL" id="MXN18214.1"/>
    </source>
</evidence>
<dbReference type="Proteomes" id="UP000477911">
    <property type="component" value="Unassembled WGS sequence"/>
</dbReference>
<dbReference type="InterPro" id="IPR001792">
    <property type="entry name" value="Acylphosphatase-like_dom"/>
</dbReference>
<dbReference type="PANTHER" id="PTHR47268:SF4">
    <property type="entry name" value="ACYLPHOSPHATASE"/>
    <property type="match status" value="1"/>
</dbReference>
<protein>
    <recommendedName>
        <fullName evidence="2 4">acylphosphatase</fullName>
        <ecNumber evidence="2 4">3.6.1.7</ecNumber>
    </recommendedName>
</protein>
<feature type="active site" evidence="4">
    <location>
        <position position="19"/>
    </location>
</feature>
<proteinExistence type="inferred from homology"/>
<sequence length="90" mass="9516">MTITRKASISGRVQGVGYRAWTERRARGLALSGWVRNEADGSVTALFHGPESEVAQMLDDCAEGPVFARVAAVHSHPAEAPAAPGFQVLA</sequence>
<keyword evidence="8" id="KW-1185">Reference proteome</keyword>
<name>A0A6L7G1I1_9RHOB</name>
<evidence type="ECO:0000256" key="5">
    <source>
        <dbReference type="RuleBase" id="RU004168"/>
    </source>
</evidence>
<dbReference type="GO" id="GO:0003998">
    <property type="term" value="F:acylphosphatase activity"/>
    <property type="evidence" value="ECO:0007669"/>
    <property type="project" value="UniProtKB-EC"/>
</dbReference>
<dbReference type="EC" id="3.6.1.7" evidence="2 4"/>
<dbReference type="PANTHER" id="PTHR47268">
    <property type="entry name" value="ACYLPHOSPHATASE"/>
    <property type="match status" value="1"/>
</dbReference>
<gene>
    <name evidence="7" type="ORF">GR170_10230</name>
</gene>
<feature type="active site" evidence="4">
    <location>
        <position position="37"/>
    </location>
</feature>
<comment type="similarity">
    <text evidence="1 5">Belongs to the acylphosphatase family.</text>
</comment>
<dbReference type="Pfam" id="PF00708">
    <property type="entry name" value="Acylphosphatase"/>
    <property type="match status" value="1"/>
</dbReference>
<comment type="caution">
    <text evidence="7">The sequence shown here is derived from an EMBL/GenBank/DDBJ whole genome shotgun (WGS) entry which is preliminary data.</text>
</comment>
<dbReference type="RefSeq" id="WP_160894322.1">
    <property type="nucleotide sequence ID" value="NZ_WUMU01000009.1"/>
</dbReference>
<evidence type="ECO:0000256" key="4">
    <source>
        <dbReference type="PROSITE-ProRule" id="PRU00520"/>
    </source>
</evidence>
<dbReference type="PROSITE" id="PS51160">
    <property type="entry name" value="ACYLPHOSPHATASE_3"/>
    <property type="match status" value="1"/>
</dbReference>
<dbReference type="PRINTS" id="PR00112">
    <property type="entry name" value="ACYLPHPHTASE"/>
</dbReference>
<dbReference type="EMBL" id="WUMU01000009">
    <property type="protein sequence ID" value="MXN18214.1"/>
    <property type="molecule type" value="Genomic_DNA"/>
</dbReference>
<comment type="catalytic activity">
    <reaction evidence="3 4">
        <text>an acyl phosphate + H2O = a carboxylate + phosphate + H(+)</text>
        <dbReference type="Rhea" id="RHEA:14965"/>
        <dbReference type="ChEBI" id="CHEBI:15377"/>
        <dbReference type="ChEBI" id="CHEBI:15378"/>
        <dbReference type="ChEBI" id="CHEBI:29067"/>
        <dbReference type="ChEBI" id="CHEBI:43474"/>
        <dbReference type="ChEBI" id="CHEBI:59918"/>
        <dbReference type="EC" id="3.6.1.7"/>
    </reaction>
</comment>
<feature type="domain" description="Acylphosphatase-like" evidence="6">
    <location>
        <begin position="4"/>
        <end position="90"/>
    </location>
</feature>
<evidence type="ECO:0000256" key="3">
    <source>
        <dbReference type="ARBA" id="ARBA00047645"/>
    </source>
</evidence>
<organism evidence="7 8">
    <name type="scientific">Pseudooceanicola albus</name>
    <dbReference type="NCBI Taxonomy" id="2692189"/>
    <lineage>
        <taxon>Bacteria</taxon>
        <taxon>Pseudomonadati</taxon>
        <taxon>Pseudomonadota</taxon>
        <taxon>Alphaproteobacteria</taxon>
        <taxon>Rhodobacterales</taxon>
        <taxon>Paracoccaceae</taxon>
        <taxon>Pseudooceanicola</taxon>
    </lineage>
</organism>
<evidence type="ECO:0000256" key="1">
    <source>
        <dbReference type="ARBA" id="ARBA00005614"/>
    </source>
</evidence>
<evidence type="ECO:0000256" key="2">
    <source>
        <dbReference type="ARBA" id="ARBA00012150"/>
    </source>
</evidence>
<accession>A0A6L7G1I1</accession>
<dbReference type="InterPro" id="IPR020456">
    <property type="entry name" value="Acylphosphatase"/>
</dbReference>
<keyword evidence="4" id="KW-0378">Hydrolase</keyword>
<reference evidence="7 8" key="1">
    <citation type="submission" date="2019-12" db="EMBL/GenBank/DDBJ databases">
        <authorList>
            <person name="Li M."/>
        </authorList>
    </citation>
    <scope>NUCLEOTIDE SEQUENCE [LARGE SCALE GENOMIC DNA]</scope>
    <source>
        <strain evidence="7 8">GBMRC 2024</strain>
    </source>
</reference>
<dbReference type="PROSITE" id="PS00151">
    <property type="entry name" value="ACYLPHOSPHATASE_2"/>
    <property type="match status" value="1"/>
</dbReference>
<evidence type="ECO:0000313" key="8">
    <source>
        <dbReference type="Proteomes" id="UP000477911"/>
    </source>
</evidence>